<evidence type="ECO:0000313" key="13">
    <source>
        <dbReference type="EMBL" id="KAL3422826.1"/>
    </source>
</evidence>
<proteinExistence type="inferred from homology"/>
<keyword evidence="14" id="KW-1185">Reference proteome</keyword>
<dbReference type="InterPro" id="IPR008698">
    <property type="entry name" value="NDUB7"/>
</dbReference>
<evidence type="ECO:0000256" key="8">
    <source>
        <dbReference type="ARBA" id="ARBA00022792"/>
    </source>
</evidence>
<keyword evidence="9" id="KW-0249">Electron transport</keyword>
<evidence type="ECO:0000256" key="5">
    <source>
        <dbReference type="ARBA" id="ARBA00018677"/>
    </source>
</evidence>
<evidence type="ECO:0000256" key="3">
    <source>
        <dbReference type="ARBA" id="ARBA00004637"/>
    </source>
</evidence>
<reference evidence="13 14" key="1">
    <citation type="submission" date="2024-06" db="EMBL/GenBank/DDBJ databases">
        <title>Complete genome of Phlyctema vagabunda strain 19-DSS-EL-015.</title>
        <authorList>
            <person name="Fiorenzani C."/>
        </authorList>
    </citation>
    <scope>NUCLEOTIDE SEQUENCE [LARGE SCALE GENOMIC DNA]</scope>
    <source>
        <strain evidence="13 14">19-DSS-EL-015</strain>
    </source>
</reference>
<evidence type="ECO:0000256" key="4">
    <source>
        <dbReference type="ARBA" id="ARBA00008006"/>
    </source>
</evidence>
<keyword evidence="8" id="KW-0999">Mitochondrion inner membrane</keyword>
<dbReference type="PROSITE" id="PS51808">
    <property type="entry name" value="CHCH"/>
    <property type="match status" value="1"/>
</dbReference>
<dbReference type="PANTHER" id="PTHR20900">
    <property type="entry name" value="NADH:UBIQUINONE OXIDOREDUCTASE B18-LIKE SUBUNIT"/>
    <property type="match status" value="1"/>
</dbReference>
<comment type="similarity">
    <text evidence="4">Belongs to the complex I NDUFB7 subunit family.</text>
</comment>
<evidence type="ECO:0000256" key="7">
    <source>
        <dbReference type="ARBA" id="ARBA00022660"/>
    </source>
</evidence>
<evidence type="ECO:0000256" key="6">
    <source>
        <dbReference type="ARBA" id="ARBA00022448"/>
    </source>
</evidence>
<keyword evidence="6" id="KW-0813">Transport</keyword>
<protein>
    <recommendedName>
        <fullName evidence="5">NADH dehydrogenase [ubiquinone] 1 beta subcomplex subunit 7</fullName>
    </recommendedName>
</protein>
<evidence type="ECO:0000256" key="10">
    <source>
        <dbReference type="ARBA" id="ARBA00023128"/>
    </source>
</evidence>
<evidence type="ECO:0000256" key="9">
    <source>
        <dbReference type="ARBA" id="ARBA00022982"/>
    </source>
</evidence>
<dbReference type="PROSITE" id="PS51257">
    <property type="entry name" value="PROKAR_LIPOPROTEIN"/>
    <property type="match status" value="1"/>
</dbReference>
<keyword evidence="10" id="KW-0496">Mitochondrion</keyword>
<dbReference type="Proteomes" id="UP001629113">
    <property type="component" value="Unassembled WGS sequence"/>
</dbReference>
<comment type="function">
    <text evidence="1">Accessory subunit of the mitochondrial membrane respiratory chain NADH dehydrogenase (Complex I), that is believed not to be involved in catalysis. Complex I functions in the transfer of electrons from NADH to the respiratory chain. The immediate electron acceptor for the enzyme is believed to be ubiquinone.</text>
</comment>
<evidence type="ECO:0000256" key="12">
    <source>
        <dbReference type="ARBA" id="ARBA00023157"/>
    </source>
</evidence>
<gene>
    <name evidence="13" type="ORF">PVAG01_04573</name>
</gene>
<keyword evidence="12" id="KW-1015">Disulfide bond</keyword>
<accession>A0ABR4PIL1</accession>
<comment type="subcellular location">
    <subcellularLocation>
        <location evidence="3">Mitochondrion inner membrane</location>
        <topology evidence="3">Peripheral membrane protein</topology>
    </subcellularLocation>
    <subcellularLocation>
        <location evidence="2">Mitochondrion intermembrane space</location>
    </subcellularLocation>
</comment>
<organism evidence="13 14">
    <name type="scientific">Phlyctema vagabunda</name>
    <dbReference type="NCBI Taxonomy" id="108571"/>
    <lineage>
        <taxon>Eukaryota</taxon>
        <taxon>Fungi</taxon>
        <taxon>Dikarya</taxon>
        <taxon>Ascomycota</taxon>
        <taxon>Pezizomycotina</taxon>
        <taxon>Leotiomycetes</taxon>
        <taxon>Helotiales</taxon>
        <taxon>Dermateaceae</taxon>
        <taxon>Phlyctema</taxon>
    </lineage>
</organism>
<dbReference type="EMBL" id="JBFCZG010000004">
    <property type="protein sequence ID" value="KAL3422826.1"/>
    <property type="molecule type" value="Genomic_DNA"/>
</dbReference>
<sequence length="128" mass="14308">MCLVRGQPHCDQSNPLAAIAACPASRITHQLPRMTVVDTVKSAVGLGDSAPAPATREAMRDASLPLAYRDSCANLLIPLNKCRVQEYYLPWKCENERHSYEKCQYEEFKKRVAKMDELRAAKDGARSN</sequence>
<keyword evidence="11" id="KW-0472">Membrane</keyword>
<name>A0ABR4PIL1_9HELO</name>
<evidence type="ECO:0000256" key="11">
    <source>
        <dbReference type="ARBA" id="ARBA00023136"/>
    </source>
</evidence>
<evidence type="ECO:0000256" key="2">
    <source>
        <dbReference type="ARBA" id="ARBA00004569"/>
    </source>
</evidence>
<evidence type="ECO:0000256" key="1">
    <source>
        <dbReference type="ARBA" id="ARBA00003195"/>
    </source>
</evidence>
<evidence type="ECO:0000313" key="14">
    <source>
        <dbReference type="Proteomes" id="UP001629113"/>
    </source>
</evidence>
<dbReference type="PANTHER" id="PTHR20900:SF0">
    <property type="entry name" value="NADH DEHYDROGENASE [UBIQUINONE] 1 BETA SUBCOMPLEX SUBUNIT 7"/>
    <property type="match status" value="1"/>
</dbReference>
<comment type="caution">
    <text evidence="13">The sequence shown here is derived from an EMBL/GenBank/DDBJ whole genome shotgun (WGS) entry which is preliminary data.</text>
</comment>
<keyword evidence="7" id="KW-0679">Respiratory chain</keyword>
<dbReference type="Pfam" id="PF05676">
    <property type="entry name" value="NDUF_B7"/>
    <property type="match status" value="1"/>
</dbReference>